<sequence length="368" mass="39654">MPLSTPTTTLQSVTFAVGSTVMSVGELYSVNHLEASAPTTSLQSVTFALGYSVVPLSTPTTTLQSVAFAVGSTVMSVGELYSTNHLETNTPTTSLQPVMLALGCLLVRLIPTPTTTLQSVTFAVGSTVMSVGVMDYGIQGARESGIVPTRGKSKGNFVDDPWIGWIGTRISLLPEYLNVVKYCDSVVPLSTPTTTLQSVAFAVGSTVMSVGELYSVNHLEASAPTTSLQSVTFALGCLLASTPTTSLQSVTFALGCLLMRLIRAIKYTNYYFAICHVCSGFDCHVFGVMDFGIQGARESGIVPTRGKSKGNFVDDPWIGWIGTRIYLLPEYLNVVKYCEEMITEHSLQERMRESNSILNHLNLEEKCF</sequence>
<dbReference type="AlphaFoldDB" id="A0A397IV71"/>
<protein>
    <submittedName>
        <fullName evidence="1">Uncharacterized protein</fullName>
    </submittedName>
</protein>
<dbReference type="Proteomes" id="UP000266861">
    <property type="component" value="Unassembled WGS sequence"/>
</dbReference>
<dbReference type="EMBL" id="PQFF01000176">
    <property type="protein sequence ID" value="RHZ77004.1"/>
    <property type="molecule type" value="Genomic_DNA"/>
</dbReference>
<gene>
    <name evidence="1" type="ORF">Glove_186g31</name>
</gene>
<evidence type="ECO:0000313" key="2">
    <source>
        <dbReference type="Proteomes" id="UP000266861"/>
    </source>
</evidence>
<accession>A0A397IV71</accession>
<reference evidence="1 2" key="1">
    <citation type="submission" date="2018-08" db="EMBL/GenBank/DDBJ databases">
        <title>Genome and evolution of the arbuscular mycorrhizal fungus Diversispora epigaea (formerly Glomus versiforme) and its bacterial endosymbionts.</title>
        <authorList>
            <person name="Sun X."/>
            <person name="Fei Z."/>
            <person name="Harrison M."/>
        </authorList>
    </citation>
    <scope>NUCLEOTIDE SEQUENCE [LARGE SCALE GENOMIC DNA]</scope>
    <source>
        <strain evidence="1 2">IT104</strain>
    </source>
</reference>
<organism evidence="1 2">
    <name type="scientific">Diversispora epigaea</name>
    <dbReference type="NCBI Taxonomy" id="1348612"/>
    <lineage>
        <taxon>Eukaryota</taxon>
        <taxon>Fungi</taxon>
        <taxon>Fungi incertae sedis</taxon>
        <taxon>Mucoromycota</taxon>
        <taxon>Glomeromycotina</taxon>
        <taxon>Glomeromycetes</taxon>
        <taxon>Diversisporales</taxon>
        <taxon>Diversisporaceae</taxon>
        <taxon>Diversispora</taxon>
    </lineage>
</organism>
<comment type="caution">
    <text evidence="1">The sequence shown here is derived from an EMBL/GenBank/DDBJ whole genome shotgun (WGS) entry which is preliminary data.</text>
</comment>
<proteinExistence type="predicted"/>
<name>A0A397IV71_9GLOM</name>
<keyword evidence="2" id="KW-1185">Reference proteome</keyword>
<evidence type="ECO:0000313" key="1">
    <source>
        <dbReference type="EMBL" id="RHZ77004.1"/>
    </source>
</evidence>